<keyword evidence="2" id="KW-1185">Reference proteome</keyword>
<proteinExistence type="predicted"/>
<protein>
    <submittedName>
        <fullName evidence="1">Uncharacterized protein</fullName>
    </submittedName>
</protein>
<dbReference type="Proteomes" id="UP001215598">
    <property type="component" value="Unassembled WGS sequence"/>
</dbReference>
<reference evidence="1" key="1">
    <citation type="submission" date="2023-03" db="EMBL/GenBank/DDBJ databases">
        <title>Massive genome expansion in bonnet fungi (Mycena s.s.) driven by repeated elements and novel gene families across ecological guilds.</title>
        <authorList>
            <consortium name="Lawrence Berkeley National Laboratory"/>
            <person name="Harder C.B."/>
            <person name="Miyauchi S."/>
            <person name="Viragh M."/>
            <person name="Kuo A."/>
            <person name="Thoen E."/>
            <person name="Andreopoulos B."/>
            <person name="Lu D."/>
            <person name="Skrede I."/>
            <person name="Drula E."/>
            <person name="Henrissat B."/>
            <person name="Morin E."/>
            <person name="Kohler A."/>
            <person name="Barry K."/>
            <person name="LaButti K."/>
            <person name="Morin E."/>
            <person name="Salamov A."/>
            <person name="Lipzen A."/>
            <person name="Mereny Z."/>
            <person name="Hegedus B."/>
            <person name="Baldrian P."/>
            <person name="Stursova M."/>
            <person name="Weitz H."/>
            <person name="Taylor A."/>
            <person name="Grigoriev I.V."/>
            <person name="Nagy L.G."/>
            <person name="Martin F."/>
            <person name="Kauserud H."/>
        </authorList>
    </citation>
    <scope>NUCLEOTIDE SEQUENCE</scope>
    <source>
        <strain evidence="1">CBHHK182m</strain>
    </source>
</reference>
<organism evidence="1 2">
    <name type="scientific">Mycena metata</name>
    <dbReference type="NCBI Taxonomy" id="1033252"/>
    <lineage>
        <taxon>Eukaryota</taxon>
        <taxon>Fungi</taxon>
        <taxon>Dikarya</taxon>
        <taxon>Basidiomycota</taxon>
        <taxon>Agaricomycotina</taxon>
        <taxon>Agaricomycetes</taxon>
        <taxon>Agaricomycetidae</taxon>
        <taxon>Agaricales</taxon>
        <taxon>Marasmiineae</taxon>
        <taxon>Mycenaceae</taxon>
        <taxon>Mycena</taxon>
    </lineage>
</organism>
<comment type="caution">
    <text evidence="1">The sequence shown here is derived from an EMBL/GenBank/DDBJ whole genome shotgun (WGS) entry which is preliminary data.</text>
</comment>
<gene>
    <name evidence="1" type="ORF">B0H16DRAFT_1481612</name>
</gene>
<name>A0AAD7GXG2_9AGAR</name>
<evidence type="ECO:0000313" key="1">
    <source>
        <dbReference type="EMBL" id="KAJ7707260.1"/>
    </source>
</evidence>
<dbReference type="EMBL" id="JARKIB010000444">
    <property type="protein sequence ID" value="KAJ7707260.1"/>
    <property type="molecule type" value="Genomic_DNA"/>
</dbReference>
<sequence length="107" mass="11693">MYLSSWRESQNLENQDTANQARQLGRTVTVVLCDLTGTAQVGVVVQKITVADGLGLVIDILVKYVEVFSGAHRQRSLPMRIGARSCNLNAVWTLTPNKGKSPHMGIV</sequence>
<dbReference type="AlphaFoldDB" id="A0AAD7GXG2"/>
<accession>A0AAD7GXG2</accession>
<evidence type="ECO:0000313" key="2">
    <source>
        <dbReference type="Proteomes" id="UP001215598"/>
    </source>
</evidence>